<gene>
    <name evidence="2" type="ORF">LSTR_LSTR011323</name>
</gene>
<evidence type="ECO:0000313" key="3">
    <source>
        <dbReference type="Proteomes" id="UP000291343"/>
    </source>
</evidence>
<comment type="caution">
    <text evidence="2">The sequence shown here is derived from an EMBL/GenBank/DDBJ whole genome shotgun (WGS) entry which is preliminary data.</text>
</comment>
<dbReference type="Proteomes" id="UP000291343">
    <property type="component" value="Unassembled WGS sequence"/>
</dbReference>
<evidence type="ECO:0000313" key="2">
    <source>
        <dbReference type="EMBL" id="RZF32544.1"/>
    </source>
</evidence>
<feature type="compositionally biased region" description="Polar residues" evidence="1">
    <location>
        <begin position="35"/>
        <end position="45"/>
    </location>
</feature>
<sequence length="122" mass="13961">MRAMEKGEDNSEEKKLKKDESNSLNNNGICRGARETNSSTSSHQIQNEFTATELREDWTDNEGIHLIPEYCNSNIQLQLFTDLQDKNEALLVFLDGVEITYLDSNGLEIEYSDINKENSQLE</sequence>
<proteinExistence type="predicted"/>
<organism evidence="2 3">
    <name type="scientific">Laodelphax striatellus</name>
    <name type="common">Small brown planthopper</name>
    <name type="synonym">Delphax striatella</name>
    <dbReference type="NCBI Taxonomy" id="195883"/>
    <lineage>
        <taxon>Eukaryota</taxon>
        <taxon>Metazoa</taxon>
        <taxon>Ecdysozoa</taxon>
        <taxon>Arthropoda</taxon>
        <taxon>Hexapoda</taxon>
        <taxon>Insecta</taxon>
        <taxon>Pterygota</taxon>
        <taxon>Neoptera</taxon>
        <taxon>Paraneoptera</taxon>
        <taxon>Hemiptera</taxon>
        <taxon>Auchenorrhyncha</taxon>
        <taxon>Fulgoroidea</taxon>
        <taxon>Delphacidae</taxon>
        <taxon>Criomorphinae</taxon>
        <taxon>Laodelphax</taxon>
    </lineage>
</organism>
<keyword evidence="3" id="KW-1185">Reference proteome</keyword>
<dbReference type="EMBL" id="QKKF02036682">
    <property type="protein sequence ID" value="RZF32544.1"/>
    <property type="molecule type" value="Genomic_DNA"/>
</dbReference>
<protein>
    <submittedName>
        <fullName evidence="2">Uncharacterized protein</fullName>
    </submittedName>
</protein>
<reference evidence="2 3" key="1">
    <citation type="journal article" date="2017" name="Gigascience">
        <title>Genome sequence of the small brown planthopper, Laodelphax striatellus.</title>
        <authorList>
            <person name="Zhu J."/>
            <person name="Jiang F."/>
            <person name="Wang X."/>
            <person name="Yang P."/>
            <person name="Bao Y."/>
            <person name="Zhao W."/>
            <person name="Wang W."/>
            <person name="Lu H."/>
            <person name="Wang Q."/>
            <person name="Cui N."/>
            <person name="Li J."/>
            <person name="Chen X."/>
            <person name="Luo L."/>
            <person name="Yu J."/>
            <person name="Kang L."/>
            <person name="Cui F."/>
        </authorList>
    </citation>
    <scope>NUCLEOTIDE SEQUENCE [LARGE SCALE GENOMIC DNA]</scope>
    <source>
        <strain evidence="2">Lst14</strain>
    </source>
</reference>
<feature type="region of interest" description="Disordered" evidence="1">
    <location>
        <begin position="1"/>
        <end position="45"/>
    </location>
</feature>
<dbReference type="InParanoid" id="A0A482WGC6"/>
<evidence type="ECO:0000256" key="1">
    <source>
        <dbReference type="SAM" id="MobiDB-lite"/>
    </source>
</evidence>
<name>A0A482WGC6_LAOST</name>
<feature type="compositionally biased region" description="Basic and acidic residues" evidence="1">
    <location>
        <begin position="1"/>
        <end position="21"/>
    </location>
</feature>
<dbReference type="AlphaFoldDB" id="A0A482WGC6"/>
<accession>A0A482WGC6</accession>